<dbReference type="VEuPathDB" id="FungiDB:I7I53_03090"/>
<organism evidence="1 2">
    <name type="scientific">Ajellomyces capsulatus (strain H88)</name>
    <name type="common">Darling's disease fungus</name>
    <name type="synonym">Histoplasma capsulatum</name>
    <dbReference type="NCBI Taxonomy" id="544711"/>
    <lineage>
        <taxon>Eukaryota</taxon>
        <taxon>Fungi</taxon>
        <taxon>Dikarya</taxon>
        <taxon>Ascomycota</taxon>
        <taxon>Pezizomycotina</taxon>
        <taxon>Eurotiomycetes</taxon>
        <taxon>Eurotiomycetidae</taxon>
        <taxon>Onygenales</taxon>
        <taxon>Ajellomycetaceae</taxon>
        <taxon>Histoplasma</taxon>
    </lineage>
</organism>
<dbReference type="EMBL" id="CP069105">
    <property type="protein sequence ID" value="QSS55258.1"/>
    <property type="molecule type" value="Genomic_DNA"/>
</dbReference>
<name>A0A8A1LLQ1_AJEC8</name>
<evidence type="ECO:0000313" key="2">
    <source>
        <dbReference type="Proteomes" id="UP000663419"/>
    </source>
</evidence>
<protein>
    <submittedName>
        <fullName evidence="1">Uncharacterized protein</fullName>
    </submittedName>
</protein>
<dbReference type="Proteomes" id="UP000663419">
    <property type="component" value="Chromosome 4"/>
</dbReference>
<gene>
    <name evidence="1" type="ORF">I7I53_03090</name>
</gene>
<reference evidence="1" key="1">
    <citation type="submission" date="2021-01" db="EMBL/GenBank/DDBJ databases">
        <title>Chromosome-level genome assembly of a human fungal pathogen reveals clustering of transcriptionally co-regulated genes.</title>
        <authorList>
            <person name="Voorhies M."/>
            <person name="Cohen S."/>
            <person name="Shea T.P."/>
            <person name="Petrus S."/>
            <person name="Munoz J.F."/>
            <person name="Poplawski S."/>
            <person name="Goldman W.E."/>
            <person name="Michael T."/>
            <person name="Cuomo C.A."/>
            <person name="Sil A."/>
            <person name="Beyhan S."/>
        </authorList>
    </citation>
    <scope>NUCLEOTIDE SEQUENCE</scope>
    <source>
        <strain evidence="1">H88</strain>
    </source>
</reference>
<evidence type="ECO:0000313" key="1">
    <source>
        <dbReference type="EMBL" id="QSS55258.1"/>
    </source>
</evidence>
<proteinExistence type="predicted"/>
<accession>A0A8A1LLQ1</accession>
<sequence>MKNVSREDEVIFVVLVEPLLLGVPADVQNLIVEVLNTLETFFGGNEEAGGDICEGVVGEQRISIGIEEILQEPGGRRASSCADLEDAEIGFGMG</sequence>
<dbReference type="AlphaFoldDB" id="A0A8A1LLQ1"/>